<dbReference type="InterPro" id="IPR035437">
    <property type="entry name" value="SNase_OB-fold_sf"/>
</dbReference>
<dbReference type="Proteomes" id="UP000289269">
    <property type="component" value="Unassembled WGS sequence"/>
</dbReference>
<keyword evidence="1" id="KW-0540">Nuclease</keyword>
<name>A0A4V1J7B2_9BACT</name>
<evidence type="ECO:0000256" key="1">
    <source>
        <dbReference type="ARBA" id="ARBA00022722"/>
    </source>
</evidence>
<evidence type="ECO:0000256" key="2">
    <source>
        <dbReference type="ARBA" id="ARBA00022759"/>
    </source>
</evidence>
<keyword evidence="3" id="KW-0378">Hydrolase</keyword>
<dbReference type="SMART" id="SM00318">
    <property type="entry name" value="SNc"/>
    <property type="match status" value="1"/>
</dbReference>
<accession>A0A4V1J7B2</accession>
<keyword evidence="2" id="KW-0255">Endonuclease</keyword>
<evidence type="ECO:0000259" key="4">
    <source>
        <dbReference type="PROSITE" id="PS50830"/>
    </source>
</evidence>
<feature type="non-terminal residue" evidence="5">
    <location>
        <position position="1"/>
    </location>
</feature>
<dbReference type="PANTHER" id="PTHR12302">
    <property type="entry name" value="EBNA2 BINDING PROTEIN P100"/>
    <property type="match status" value="1"/>
</dbReference>
<evidence type="ECO:0000256" key="3">
    <source>
        <dbReference type="ARBA" id="ARBA00022801"/>
    </source>
</evidence>
<dbReference type="Gene3D" id="2.40.50.90">
    <property type="match status" value="1"/>
</dbReference>
<dbReference type="PANTHER" id="PTHR12302:SF3">
    <property type="entry name" value="SERINE_THREONINE-PROTEIN KINASE 31"/>
    <property type="match status" value="1"/>
</dbReference>
<dbReference type="InterPro" id="IPR016071">
    <property type="entry name" value="Staphylococal_nuclease_OB-fold"/>
</dbReference>
<feature type="domain" description="TNase-like" evidence="4">
    <location>
        <begin position="25"/>
        <end position="154"/>
    </location>
</feature>
<dbReference type="EMBL" id="SCKW01000037">
    <property type="protein sequence ID" value="RWZ78077.1"/>
    <property type="molecule type" value="Genomic_DNA"/>
</dbReference>
<proteinExistence type="predicted"/>
<dbReference type="Pfam" id="PF00565">
    <property type="entry name" value="SNase"/>
    <property type="match status" value="1"/>
</dbReference>
<protein>
    <recommendedName>
        <fullName evidence="4">TNase-like domain-containing protein</fullName>
    </recommendedName>
</protein>
<sequence>AAGRLGWLPAANLPAIPSAPPGSFRVVSFADGDTISVAMNGRIERIRLIGVDTPETAKNGVVGQCYAQAAAAFTRDQIKADGSIRLQADPIGDNRDRYGRLLRYVYLPDGSQLNRRLIEEGYGFAYLFFPFSQSADFAAAQNQARQNGKGLWSNCRPYQKKGKWQTQIIGTNGALLKTAAIG</sequence>
<dbReference type="SUPFAM" id="SSF50199">
    <property type="entry name" value="Staphylococcal nuclease"/>
    <property type="match status" value="1"/>
</dbReference>
<reference evidence="5" key="1">
    <citation type="submission" date="2019-01" db="EMBL/GenBank/DDBJ databases">
        <title>Genomic signatures and co-occurrence patterns of the ultra-small Saccharimodia (Patescibacteria phylum) suggest a symbiotic lifestyle.</title>
        <authorList>
            <person name="Lemos L."/>
            <person name="Medeiros J."/>
            <person name="Andreote F."/>
            <person name="Fernandes G."/>
            <person name="Varani A."/>
            <person name="Oliveira G."/>
            <person name="Pylro V."/>
        </authorList>
    </citation>
    <scope>NUCLEOTIDE SEQUENCE [LARGE SCALE GENOMIC DNA]</scope>
    <source>
        <strain evidence="5">AMD01</strain>
    </source>
</reference>
<organism evidence="5 6">
    <name type="scientific">Candidatus Chaera renei</name>
    <dbReference type="NCBI Taxonomy" id="2506947"/>
    <lineage>
        <taxon>Bacteria</taxon>
        <taxon>Candidatus Saccharimonadota</taxon>
        <taxon>Candidatus Saccharimonadia</taxon>
        <taxon>Candidatus Saccharimonadales</taxon>
        <taxon>Candidatus Saccharimonadaceae</taxon>
        <taxon>Candidatus Chaera</taxon>
    </lineage>
</organism>
<dbReference type="GO" id="GO:0004519">
    <property type="term" value="F:endonuclease activity"/>
    <property type="evidence" value="ECO:0007669"/>
    <property type="project" value="UniProtKB-KW"/>
</dbReference>
<dbReference type="GO" id="GO:0003676">
    <property type="term" value="F:nucleic acid binding"/>
    <property type="evidence" value="ECO:0007669"/>
    <property type="project" value="InterPro"/>
</dbReference>
<gene>
    <name evidence="5" type="ORF">EOT04_03035</name>
</gene>
<evidence type="ECO:0000313" key="6">
    <source>
        <dbReference type="Proteomes" id="UP000289269"/>
    </source>
</evidence>
<dbReference type="GO" id="GO:0016787">
    <property type="term" value="F:hydrolase activity"/>
    <property type="evidence" value="ECO:0007669"/>
    <property type="project" value="UniProtKB-KW"/>
</dbReference>
<comment type="caution">
    <text evidence="5">The sequence shown here is derived from an EMBL/GenBank/DDBJ whole genome shotgun (WGS) entry which is preliminary data.</text>
</comment>
<evidence type="ECO:0000313" key="5">
    <source>
        <dbReference type="EMBL" id="RWZ78077.1"/>
    </source>
</evidence>
<dbReference type="InterPro" id="IPR002071">
    <property type="entry name" value="Thermonucl_AS"/>
</dbReference>
<dbReference type="AlphaFoldDB" id="A0A4V1J7B2"/>
<keyword evidence="6" id="KW-1185">Reference proteome</keyword>
<dbReference type="PROSITE" id="PS01123">
    <property type="entry name" value="TNASE_1"/>
    <property type="match status" value="1"/>
</dbReference>
<dbReference type="PROSITE" id="PS50830">
    <property type="entry name" value="TNASE_3"/>
    <property type="match status" value="1"/>
</dbReference>